<protein>
    <submittedName>
        <fullName evidence="1">Uncharacterized protein</fullName>
    </submittedName>
</protein>
<evidence type="ECO:0000313" key="1">
    <source>
        <dbReference type="EMBL" id="MDA2803618.1"/>
    </source>
</evidence>
<dbReference type="EMBL" id="JAQFWP010000004">
    <property type="protein sequence ID" value="MDA2803618.1"/>
    <property type="molecule type" value="Genomic_DNA"/>
</dbReference>
<comment type="caution">
    <text evidence="1">The sequence shown here is derived from an EMBL/GenBank/DDBJ whole genome shotgun (WGS) entry which is preliminary data.</text>
</comment>
<accession>A0ABT4TFX7</accession>
<sequence length="154" mass="16642">MSRRSTVAKALTGMAALLVLAAVPVLVVRPVVPADESHRDDGVGFVQLLSISSIPGADGVEVSWDVEFLNKTGRDLRLAAYSDCGPRVLRPWNDSASASEPTRVTVPAGEATVWSDACRVEQIRDRFFYELDLREVDGGSSKMNLVFTGLAPRP</sequence>
<dbReference type="RefSeq" id="WP_270676108.1">
    <property type="nucleotide sequence ID" value="NZ_JAQFWP010000004.1"/>
</dbReference>
<reference evidence="1" key="1">
    <citation type="submission" date="2023-01" db="EMBL/GenBank/DDBJ databases">
        <title>Draft genome sequence of Nocardiopsis sp. LSu2-4 isolated from halophytes.</title>
        <authorList>
            <person name="Duangmal K."/>
            <person name="Chantavorakit T."/>
        </authorList>
    </citation>
    <scope>NUCLEOTIDE SEQUENCE</scope>
    <source>
        <strain evidence="1">LSu2-4</strain>
    </source>
</reference>
<dbReference type="Proteomes" id="UP001165685">
    <property type="component" value="Unassembled WGS sequence"/>
</dbReference>
<keyword evidence="2" id="KW-1185">Reference proteome</keyword>
<organism evidence="1 2">
    <name type="scientific">Nocardiopsis suaedae</name>
    <dbReference type="NCBI Taxonomy" id="3018444"/>
    <lineage>
        <taxon>Bacteria</taxon>
        <taxon>Bacillati</taxon>
        <taxon>Actinomycetota</taxon>
        <taxon>Actinomycetes</taxon>
        <taxon>Streptosporangiales</taxon>
        <taxon>Nocardiopsidaceae</taxon>
        <taxon>Nocardiopsis</taxon>
    </lineage>
</organism>
<proteinExistence type="predicted"/>
<evidence type="ECO:0000313" key="2">
    <source>
        <dbReference type="Proteomes" id="UP001165685"/>
    </source>
</evidence>
<name>A0ABT4TFX7_9ACTN</name>
<gene>
    <name evidence="1" type="ORF">O4U47_03775</name>
</gene>